<proteinExistence type="inferred from homology"/>
<evidence type="ECO:0000256" key="4">
    <source>
        <dbReference type="ARBA" id="ARBA00023172"/>
    </source>
</evidence>
<evidence type="ECO:0000256" key="1">
    <source>
        <dbReference type="ARBA" id="ARBA00008857"/>
    </source>
</evidence>
<dbReference type="GO" id="GO:0015074">
    <property type="term" value="P:DNA integration"/>
    <property type="evidence" value="ECO:0007669"/>
    <property type="project" value="UniProtKB-KW"/>
</dbReference>
<dbReference type="RefSeq" id="WP_045917503.1">
    <property type="nucleotide sequence ID" value="NZ_LAOA01000109.1"/>
</dbReference>
<dbReference type="InterPro" id="IPR025166">
    <property type="entry name" value="Integrase_DNA_bind_dom"/>
</dbReference>
<dbReference type="InterPro" id="IPR050808">
    <property type="entry name" value="Phage_Integrase"/>
</dbReference>
<dbReference type="Pfam" id="PF13356">
    <property type="entry name" value="Arm-DNA-bind_3"/>
    <property type="match status" value="1"/>
</dbReference>
<accession>A0A0F3NWJ1</accession>
<dbReference type="PANTHER" id="PTHR30629:SF2">
    <property type="entry name" value="PROPHAGE INTEGRASE INTS-RELATED"/>
    <property type="match status" value="1"/>
</dbReference>
<keyword evidence="3" id="KW-0238">DNA-binding</keyword>
<protein>
    <submittedName>
        <fullName evidence="6">Phage integrase family protein</fullName>
    </submittedName>
</protein>
<dbReference type="InterPro" id="IPR010998">
    <property type="entry name" value="Integrase_recombinase_N"/>
</dbReference>
<dbReference type="GO" id="GO:0006310">
    <property type="term" value="P:DNA recombination"/>
    <property type="evidence" value="ECO:0007669"/>
    <property type="project" value="UniProtKB-KW"/>
</dbReference>
<dbReference type="InterPro" id="IPR011010">
    <property type="entry name" value="DNA_brk_join_enz"/>
</dbReference>
<dbReference type="GO" id="GO:0003677">
    <property type="term" value="F:DNA binding"/>
    <property type="evidence" value="ECO:0007669"/>
    <property type="project" value="UniProtKB-KW"/>
</dbReference>
<keyword evidence="4" id="KW-0233">DNA recombination</keyword>
<dbReference type="EMBL" id="LAOA01000109">
    <property type="protein sequence ID" value="KJV72398.1"/>
    <property type="molecule type" value="Genomic_DNA"/>
</dbReference>
<evidence type="ECO:0000313" key="6">
    <source>
        <dbReference type="EMBL" id="KJV72398.1"/>
    </source>
</evidence>
<dbReference type="InterPro" id="IPR038488">
    <property type="entry name" value="Integrase_DNA-bd_sf"/>
</dbReference>
<comment type="caution">
    <text evidence="6">The sequence shown here is derived from an EMBL/GenBank/DDBJ whole genome shotgun (WGS) entry which is preliminary data.</text>
</comment>
<evidence type="ECO:0000256" key="2">
    <source>
        <dbReference type="ARBA" id="ARBA00022908"/>
    </source>
</evidence>
<dbReference type="Gene3D" id="3.30.160.390">
    <property type="entry name" value="Integrase, DNA-binding domain"/>
    <property type="match status" value="1"/>
</dbReference>
<sequence>MPVILLNFTQSALDKIKVPTKEEKIIQFRDTKERNLLLIISYTGFRRFYLVINIGGRYYKIKIGTSPDLTVKEARKKVMKLKKDIANGINPMDERRKINKERREKRNKRLGLQTELTFGQVHGKYAEYSRIYHPKSWKKTYLTVKSYTVPFYHKDISKVTVEDIQKLFDEKTEKKYYVTANDILTKLNPIFNKAIEWGLIDKNPVHGIKRHRQESRSRYVTNEEMRRLMAVLKEKENSQLTESQKRAERLGKIFTFISLFTAARKSNVLGMRWDEISISEKIWCIPKTKTKSGKTLYIGLADALITILKYLKQETNSEWVLPSPRDNSKHWSNEAIQCAWDKIRRKARIPDVTIHDLRRTFATWSINNGEELRTIAEILGHSRISTTAEIYTKISIEKVKAATNKVVNNILTVIMLILN</sequence>
<reference evidence="6 7" key="1">
    <citation type="submission" date="2015-01" db="EMBL/GenBank/DDBJ databases">
        <title>Genome Sequencing of Rickettsiales.</title>
        <authorList>
            <person name="Daugherty S.C."/>
            <person name="Su Q."/>
            <person name="Abolude K."/>
            <person name="Beier-Sexton M."/>
            <person name="Carlyon J.A."/>
            <person name="Carter R."/>
            <person name="Day N.P."/>
            <person name="Dumler S.J."/>
            <person name="Dyachenko V."/>
            <person name="Godinez A."/>
            <person name="Kurtti T.J."/>
            <person name="Lichay M."/>
            <person name="Mullins K.E."/>
            <person name="Ott S."/>
            <person name="Pappas-Brown V."/>
            <person name="Paris D.H."/>
            <person name="Patel P."/>
            <person name="Richards A.L."/>
            <person name="Sadzewicz L."/>
            <person name="Sears K."/>
            <person name="Seidman D."/>
            <person name="Sengamalay N."/>
            <person name="Stenos J."/>
            <person name="Tallon L.J."/>
            <person name="Vincent G."/>
            <person name="Fraser C.M."/>
            <person name="Munderloh U."/>
            <person name="Dunning-Hotopp J.C."/>
        </authorList>
    </citation>
    <scope>NUCLEOTIDE SEQUENCE [LARGE SCALE GENOMIC DNA]</scope>
    <source>
        <strain evidence="6 7">TA716</strain>
    </source>
</reference>
<dbReference type="Proteomes" id="UP000033671">
    <property type="component" value="Unassembled WGS sequence"/>
</dbReference>
<feature type="domain" description="Tyr recombinase" evidence="5">
    <location>
        <begin position="215"/>
        <end position="404"/>
    </location>
</feature>
<evidence type="ECO:0000256" key="3">
    <source>
        <dbReference type="ARBA" id="ARBA00023125"/>
    </source>
</evidence>
<evidence type="ECO:0000259" key="5">
    <source>
        <dbReference type="PROSITE" id="PS51898"/>
    </source>
</evidence>
<keyword evidence="2" id="KW-0229">DNA integration</keyword>
<comment type="similarity">
    <text evidence="1">Belongs to the 'phage' integrase family.</text>
</comment>
<evidence type="ECO:0000313" key="7">
    <source>
        <dbReference type="Proteomes" id="UP000033671"/>
    </source>
</evidence>
<dbReference type="SUPFAM" id="SSF56349">
    <property type="entry name" value="DNA breaking-rejoining enzymes"/>
    <property type="match status" value="1"/>
</dbReference>
<dbReference type="Gene3D" id="1.10.150.130">
    <property type="match status" value="1"/>
</dbReference>
<dbReference type="PATRIC" id="fig|1359175.3.peg.168"/>
<dbReference type="Gene3D" id="1.10.443.10">
    <property type="entry name" value="Intergrase catalytic core"/>
    <property type="match status" value="1"/>
</dbReference>
<organism evidence="6 7">
    <name type="scientific">Orientia tsutsugamushi str. TA716</name>
    <dbReference type="NCBI Taxonomy" id="1359175"/>
    <lineage>
        <taxon>Bacteria</taxon>
        <taxon>Pseudomonadati</taxon>
        <taxon>Pseudomonadota</taxon>
        <taxon>Alphaproteobacteria</taxon>
        <taxon>Rickettsiales</taxon>
        <taxon>Rickettsiaceae</taxon>
        <taxon>Rickettsieae</taxon>
        <taxon>Orientia</taxon>
    </lineage>
</organism>
<dbReference type="CDD" id="cd00796">
    <property type="entry name" value="INT_Rci_Hp1_C"/>
    <property type="match status" value="1"/>
</dbReference>
<gene>
    <name evidence="6" type="ORF">OTSTA716_1949</name>
</gene>
<dbReference type="Pfam" id="PF00589">
    <property type="entry name" value="Phage_integrase"/>
    <property type="match status" value="1"/>
</dbReference>
<dbReference type="InterPro" id="IPR013762">
    <property type="entry name" value="Integrase-like_cat_sf"/>
</dbReference>
<dbReference type="PANTHER" id="PTHR30629">
    <property type="entry name" value="PROPHAGE INTEGRASE"/>
    <property type="match status" value="1"/>
</dbReference>
<dbReference type="AlphaFoldDB" id="A0A0F3NWJ1"/>
<dbReference type="InterPro" id="IPR002104">
    <property type="entry name" value="Integrase_catalytic"/>
</dbReference>
<name>A0A0F3NWJ1_ORITS</name>
<dbReference type="PROSITE" id="PS51898">
    <property type="entry name" value="TYR_RECOMBINASE"/>
    <property type="match status" value="1"/>
</dbReference>